<accession>A0A0A4A3P4</accession>
<evidence type="ECO:0000313" key="8">
    <source>
        <dbReference type="EMBL" id="KGT92488.1"/>
    </source>
</evidence>
<dbReference type="Gene3D" id="1.10.10.10">
    <property type="entry name" value="Winged helix-like DNA-binding domain superfamily/Winged helix DNA-binding domain"/>
    <property type="match status" value="1"/>
</dbReference>
<name>A0A0A4A3P4_9GAMM</name>
<reference evidence="8 9" key="1">
    <citation type="submission" date="2014-10" db="EMBL/GenBank/DDBJ databases">
        <title>Genome sequence of Erwinia typographi M043b.</title>
        <authorList>
            <person name="Chan K.-G."/>
            <person name="Tan W.-S."/>
        </authorList>
    </citation>
    <scope>NUCLEOTIDE SEQUENCE [LARGE SCALE GENOMIC DNA]</scope>
    <source>
        <strain evidence="8 9">M043b</strain>
    </source>
</reference>
<dbReference type="GO" id="GO:0045892">
    <property type="term" value="P:negative regulation of DNA-templated transcription"/>
    <property type="evidence" value="ECO:0007669"/>
    <property type="project" value="TreeGrafter"/>
</dbReference>
<keyword evidence="2" id="KW-0238">DNA-binding</keyword>
<dbReference type="InterPro" id="IPR005471">
    <property type="entry name" value="Tscrpt_reg_IclR_N"/>
</dbReference>
<dbReference type="InterPro" id="IPR014757">
    <property type="entry name" value="Tscrpt_reg_IclR_C"/>
</dbReference>
<evidence type="ECO:0000256" key="5">
    <source>
        <dbReference type="ARBA" id="ARBA00042627"/>
    </source>
</evidence>
<dbReference type="OrthoDB" id="9807558at2"/>
<dbReference type="SUPFAM" id="SSF55781">
    <property type="entry name" value="GAF domain-like"/>
    <property type="match status" value="1"/>
</dbReference>
<feature type="domain" description="IclR-ED" evidence="7">
    <location>
        <begin position="64"/>
        <end position="241"/>
    </location>
</feature>
<dbReference type="PANTHER" id="PTHR30136:SF24">
    <property type="entry name" value="HTH-TYPE TRANSCRIPTIONAL REPRESSOR ALLR"/>
    <property type="match status" value="1"/>
</dbReference>
<dbReference type="GO" id="GO:0003677">
    <property type="term" value="F:DNA binding"/>
    <property type="evidence" value="ECO:0007669"/>
    <property type="project" value="UniProtKB-KW"/>
</dbReference>
<evidence type="ECO:0000256" key="3">
    <source>
        <dbReference type="ARBA" id="ARBA00023163"/>
    </source>
</evidence>
<feature type="domain" description="HTH iclR-type" evidence="6">
    <location>
        <begin position="1"/>
        <end position="63"/>
    </location>
</feature>
<evidence type="ECO:0000256" key="2">
    <source>
        <dbReference type="ARBA" id="ARBA00023125"/>
    </source>
</evidence>
<dbReference type="GO" id="GO:0003700">
    <property type="term" value="F:DNA-binding transcription factor activity"/>
    <property type="evidence" value="ECO:0007669"/>
    <property type="project" value="TreeGrafter"/>
</dbReference>
<dbReference type="STRING" id="371042.NG99_13925"/>
<dbReference type="InterPro" id="IPR029016">
    <property type="entry name" value="GAF-like_dom_sf"/>
</dbReference>
<dbReference type="PROSITE" id="PS51078">
    <property type="entry name" value="ICLR_ED"/>
    <property type="match status" value="1"/>
</dbReference>
<dbReference type="Pfam" id="PF01614">
    <property type="entry name" value="IclR_C"/>
    <property type="match status" value="1"/>
</dbReference>
<dbReference type="InterPro" id="IPR036388">
    <property type="entry name" value="WH-like_DNA-bd_sf"/>
</dbReference>
<dbReference type="RefSeq" id="WP_034893873.1">
    <property type="nucleotide sequence ID" value="NZ_JRUQ01000040.1"/>
</dbReference>
<dbReference type="Pfam" id="PF09339">
    <property type="entry name" value="HTH_IclR"/>
    <property type="match status" value="1"/>
</dbReference>
<evidence type="ECO:0000313" key="9">
    <source>
        <dbReference type="Proteomes" id="UP000030351"/>
    </source>
</evidence>
<dbReference type="AlphaFoldDB" id="A0A0A4A3P4"/>
<dbReference type="InterPro" id="IPR050707">
    <property type="entry name" value="HTH_MetabolicPath_Reg"/>
</dbReference>
<protein>
    <recommendedName>
        <fullName evidence="4">HTH-type transcriptional repressor AllR</fullName>
    </recommendedName>
    <alternativeName>
        <fullName evidence="5">Negative regulator of allantoin and glyoxylate utilization operons</fullName>
    </alternativeName>
</protein>
<evidence type="ECO:0000256" key="1">
    <source>
        <dbReference type="ARBA" id="ARBA00023015"/>
    </source>
</evidence>
<dbReference type="InterPro" id="IPR036390">
    <property type="entry name" value="WH_DNA-bd_sf"/>
</dbReference>
<dbReference type="SMART" id="SM00346">
    <property type="entry name" value="HTH_ICLR"/>
    <property type="match status" value="1"/>
</dbReference>
<gene>
    <name evidence="8" type="ORF">NG99_13925</name>
</gene>
<dbReference type="SUPFAM" id="SSF46785">
    <property type="entry name" value="Winged helix' DNA-binding domain"/>
    <property type="match status" value="1"/>
</dbReference>
<dbReference type="PANTHER" id="PTHR30136">
    <property type="entry name" value="HELIX-TURN-HELIX TRANSCRIPTIONAL REGULATOR, ICLR FAMILY"/>
    <property type="match status" value="1"/>
</dbReference>
<organism evidence="8 9">
    <name type="scientific">Erwinia typographi</name>
    <dbReference type="NCBI Taxonomy" id="371042"/>
    <lineage>
        <taxon>Bacteria</taxon>
        <taxon>Pseudomonadati</taxon>
        <taxon>Pseudomonadota</taxon>
        <taxon>Gammaproteobacteria</taxon>
        <taxon>Enterobacterales</taxon>
        <taxon>Erwiniaceae</taxon>
        <taxon>Erwinia</taxon>
    </lineage>
</organism>
<dbReference type="Gene3D" id="3.30.450.40">
    <property type="match status" value="1"/>
</dbReference>
<evidence type="ECO:0000256" key="4">
    <source>
        <dbReference type="ARBA" id="ARBA00040379"/>
    </source>
</evidence>
<comment type="caution">
    <text evidence="8">The sequence shown here is derived from an EMBL/GenBank/DDBJ whole genome shotgun (WGS) entry which is preliminary data.</text>
</comment>
<dbReference type="PROSITE" id="PS51077">
    <property type="entry name" value="HTH_ICLR"/>
    <property type="match status" value="1"/>
</dbReference>
<evidence type="ECO:0000259" key="6">
    <source>
        <dbReference type="PROSITE" id="PS51077"/>
    </source>
</evidence>
<keyword evidence="3" id="KW-0804">Transcription</keyword>
<keyword evidence="9" id="KW-1185">Reference proteome</keyword>
<dbReference type="Proteomes" id="UP000030351">
    <property type="component" value="Unassembled WGS sequence"/>
</dbReference>
<keyword evidence="1" id="KW-0805">Transcription regulation</keyword>
<sequence length="243" mass="27187">MSALNTALNLLKAFTPEKPSWGVRELSQWSGISSSTVQRVLATYCHQGLMRQNAVTRHYEIGIGFWHYGMLFRQHLRLDTLIAETVKNLAEKSGETAYCSMPDGEAAICVQLTESRQDIVIAIRLGERTPLHLGSRGKAILAWLPDERRRAIIAERVTDPARRLDLEEQFSQLRQCGWIVSRGERLPNITGISVPLLKATGEIFASLTIGGPSYRMSEQKVADCLPLLQHAKAQLELTLSHLE</sequence>
<dbReference type="EMBL" id="JRUQ01000040">
    <property type="protein sequence ID" value="KGT92488.1"/>
    <property type="molecule type" value="Genomic_DNA"/>
</dbReference>
<evidence type="ECO:0000259" key="7">
    <source>
        <dbReference type="PROSITE" id="PS51078"/>
    </source>
</evidence>
<proteinExistence type="predicted"/>
<dbReference type="eggNOG" id="COG1414">
    <property type="taxonomic scope" value="Bacteria"/>
</dbReference>